<dbReference type="PIRSF" id="PIRSF000193">
    <property type="entry name" value="Pyrrol-5-carb_rd"/>
    <property type="match status" value="1"/>
</dbReference>
<proteinExistence type="inferred from homology"/>
<dbReference type="Pfam" id="PF03807">
    <property type="entry name" value="F420_oxidored"/>
    <property type="match status" value="1"/>
</dbReference>
<evidence type="ECO:0000313" key="11">
    <source>
        <dbReference type="EMBL" id="RXW32908.1"/>
    </source>
</evidence>
<reference evidence="11 12" key="1">
    <citation type="submission" date="2018-01" db="EMBL/GenBank/DDBJ databases">
        <title>Lactibacter flavus gen. nov., sp. nov., a novel bacterium of the family Propionibacteriaceae isolated from raw milk and dairy products.</title>
        <authorList>
            <person name="Wenning M."/>
            <person name="Breitenwieser F."/>
            <person name="Huptas C."/>
            <person name="von Neubeck M."/>
            <person name="Busse H.-J."/>
            <person name="Scherer S."/>
        </authorList>
    </citation>
    <scope>NUCLEOTIDE SEQUENCE [LARGE SCALE GENOMIC DNA]</scope>
    <source>
        <strain evidence="11 12">VG341</strain>
    </source>
</reference>
<comment type="subcellular location">
    <subcellularLocation>
        <location evidence="5">Cytoplasm</location>
    </subcellularLocation>
</comment>
<dbReference type="InterPro" id="IPR008927">
    <property type="entry name" value="6-PGluconate_DH-like_C_sf"/>
</dbReference>
<keyword evidence="5 8" id="KW-0028">Amino-acid biosynthesis</keyword>
<accession>A0A4V1Q7K5</accession>
<dbReference type="Gene3D" id="1.10.3730.10">
    <property type="entry name" value="ProC C-terminal domain-like"/>
    <property type="match status" value="1"/>
</dbReference>
<dbReference type="EMBL" id="PPCV01000002">
    <property type="protein sequence ID" value="RXW32908.1"/>
    <property type="molecule type" value="Genomic_DNA"/>
</dbReference>
<dbReference type="OrthoDB" id="9805754at2"/>
<organism evidence="11 12">
    <name type="scientific">Propioniciclava flava</name>
    <dbReference type="NCBI Taxonomy" id="2072026"/>
    <lineage>
        <taxon>Bacteria</taxon>
        <taxon>Bacillati</taxon>
        <taxon>Actinomycetota</taxon>
        <taxon>Actinomycetes</taxon>
        <taxon>Propionibacteriales</taxon>
        <taxon>Propionibacteriaceae</taxon>
        <taxon>Propioniciclava</taxon>
    </lineage>
</organism>
<comment type="function">
    <text evidence="4 5">Catalyzes the reduction of 1-pyrroline-5-carboxylate (PCA) to L-proline.</text>
</comment>
<comment type="catalytic activity">
    <reaction evidence="5 8">
        <text>L-proline + NADP(+) = (S)-1-pyrroline-5-carboxylate + NADPH + 2 H(+)</text>
        <dbReference type="Rhea" id="RHEA:14109"/>
        <dbReference type="ChEBI" id="CHEBI:15378"/>
        <dbReference type="ChEBI" id="CHEBI:17388"/>
        <dbReference type="ChEBI" id="CHEBI:57783"/>
        <dbReference type="ChEBI" id="CHEBI:58349"/>
        <dbReference type="ChEBI" id="CHEBI:60039"/>
        <dbReference type="EC" id="1.5.1.2"/>
    </reaction>
</comment>
<dbReference type="Gene3D" id="3.40.50.720">
    <property type="entry name" value="NAD(P)-binding Rossmann-like Domain"/>
    <property type="match status" value="1"/>
</dbReference>
<dbReference type="GO" id="GO:0005737">
    <property type="term" value="C:cytoplasm"/>
    <property type="evidence" value="ECO:0007669"/>
    <property type="project" value="UniProtKB-SubCell"/>
</dbReference>
<dbReference type="EC" id="1.5.1.2" evidence="5 6"/>
<keyword evidence="12" id="KW-1185">Reference proteome</keyword>
<dbReference type="GO" id="GO:0055129">
    <property type="term" value="P:L-proline biosynthetic process"/>
    <property type="evidence" value="ECO:0007669"/>
    <property type="project" value="UniProtKB-UniRule"/>
</dbReference>
<dbReference type="PROSITE" id="PS00521">
    <property type="entry name" value="P5CR"/>
    <property type="match status" value="1"/>
</dbReference>
<comment type="catalytic activity">
    <reaction evidence="5">
        <text>L-proline + NAD(+) = (S)-1-pyrroline-5-carboxylate + NADH + 2 H(+)</text>
        <dbReference type="Rhea" id="RHEA:14105"/>
        <dbReference type="ChEBI" id="CHEBI:15378"/>
        <dbReference type="ChEBI" id="CHEBI:17388"/>
        <dbReference type="ChEBI" id="CHEBI:57540"/>
        <dbReference type="ChEBI" id="CHEBI:57945"/>
        <dbReference type="ChEBI" id="CHEBI:60039"/>
        <dbReference type="EC" id="1.5.1.2"/>
    </reaction>
</comment>
<feature type="domain" description="Pyrroline-5-carboxylate reductase dimerisation" evidence="10">
    <location>
        <begin position="160"/>
        <end position="264"/>
    </location>
</feature>
<dbReference type="NCBIfam" id="TIGR00112">
    <property type="entry name" value="proC"/>
    <property type="match status" value="1"/>
</dbReference>
<evidence type="ECO:0000259" key="9">
    <source>
        <dbReference type="Pfam" id="PF03807"/>
    </source>
</evidence>
<dbReference type="SUPFAM" id="SSF51735">
    <property type="entry name" value="NAD(P)-binding Rossmann-fold domains"/>
    <property type="match status" value="1"/>
</dbReference>
<gene>
    <name evidence="5 11" type="primary">proC</name>
    <name evidence="11" type="ORF">C1706_03220</name>
</gene>
<comment type="similarity">
    <text evidence="1 5 8">Belongs to the pyrroline-5-carboxylate reductase family.</text>
</comment>
<dbReference type="GO" id="GO:0004735">
    <property type="term" value="F:pyrroline-5-carboxylate reductase activity"/>
    <property type="evidence" value="ECO:0007669"/>
    <property type="project" value="UniProtKB-UniRule"/>
</dbReference>
<evidence type="ECO:0000256" key="2">
    <source>
        <dbReference type="ARBA" id="ARBA00022857"/>
    </source>
</evidence>
<evidence type="ECO:0000313" key="12">
    <source>
        <dbReference type="Proteomes" id="UP000290624"/>
    </source>
</evidence>
<dbReference type="PANTHER" id="PTHR11645:SF0">
    <property type="entry name" value="PYRROLINE-5-CARBOXYLATE REDUCTASE 3"/>
    <property type="match status" value="1"/>
</dbReference>
<keyword evidence="2 5" id="KW-0521">NADP</keyword>
<dbReference type="Proteomes" id="UP000290624">
    <property type="component" value="Unassembled WGS sequence"/>
</dbReference>
<dbReference type="InterPro" id="IPR000304">
    <property type="entry name" value="Pyrroline-COOH_reductase"/>
</dbReference>
<dbReference type="Pfam" id="PF14748">
    <property type="entry name" value="P5CR_dimer"/>
    <property type="match status" value="1"/>
</dbReference>
<dbReference type="UniPathway" id="UPA00098">
    <property type="reaction ID" value="UER00361"/>
</dbReference>
<evidence type="ECO:0000256" key="1">
    <source>
        <dbReference type="ARBA" id="ARBA00005525"/>
    </source>
</evidence>
<evidence type="ECO:0000259" key="10">
    <source>
        <dbReference type="Pfam" id="PF14748"/>
    </source>
</evidence>
<dbReference type="SUPFAM" id="SSF48179">
    <property type="entry name" value="6-phosphogluconate dehydrogenase C-terminal domain-like"/>
    <property type="match status" value="1"/>
</dbReference>
<comment type="pathway">
    <text evidence="5 8">Amino-acid biosynthesis; L-proline biosynthesis; L-proline from L-glutamate 5-semialdehyde: step 1/1.</text>
</comment>
<protein>
    <recommendedName>
        <fullName evidence="5 6">Pyrroline-5-carboxylate reductase</fullName>
        <shortName evidence="5">P5C reductase</shortName>
        <shortName evidence="5">P5CR</shortName>
        <ecNumber evidence="5 6">1.5.1.2</ecNumber>
    </recommendedName>
    <alternativeName>
        <fullName evidence="5">PCA reductase</fullName>
    </alternativeName>
</protein>
<dbReference type="AlphaFoldDB" id="A0A4V1Q7K5"/>
<dbReference type="RefSeq" id="WP_129457801.1">
    <property type="nucleotide sequence ID" value="NZ_PPCV01000002.1"/>
</dbReference>
<dbReference type="InterPro" id="IPR053790">
    <property type="entry name" value="P5CR-like_CS"/>
</dbReference>
<evidence type="ECO:0000256" key="8">
    <source>
        <dbReference type="RuleBase" id="RU003903"/>
    </source>
</evidence>
<keyword evidence="3 5" id="KW-0560">Oxidoreductase</keyword>
<dbReference type="InterPro" id="IPR036291">
    <property type="entry name" value="NAD(P)-bd_dom_sf"/>
</dbReference>
<keyword evidence="5 8" id="KW-0641">Proline biosynthesis</keyword>
<feature type="domain" description="Pyrroline-5-carboxylate reductase catalytic N-terminal" evidence="9">
    <location>
        <begin position="3"/>
        <end position="97"/>
    </location>
</feature>
<keyword evidence="5" id="KW-0963">Cytoplasm</keyword>
<comment type="caution">
    <text evidence="11">The sequence shown here is derived from an EMBL/GenBank/DDBJ whole genome shotgun (WGS) entry which is preliminary data.</text>
</comment>
<dbReference type="PANTHER" id="PTHR11645">
    <property type="entry name" value="PYRROLINE-5-CARBOXYLATE REDUCTASE"/>
    <property type="match status" value="1"/>
</dbReference>
<evidence type="ECO:0000256" key="6">
    <source>
        <dbReference type="NCBIfam" id="TIGR00112"/>
    </source>
</evidence>
<dbReference type="InterPro" id="IPR028939">
    <property type="entry name" value="P5C_Rdtase_cat_N"/>
</dbReference>
<dbReference type="FunFam" id="1.10.3730.10:FF:000001">
    <property type="entry name" value="Pyrroline-5-carboxylate reductase"/>
    <property type="match status" value="1"/>
</dbReference>
<feature type="binding site" evidence="7">
    <location>
        <begin position="7"/>
        <end position="12"/>
    </location>
    <ligand>
        <name>NADP(+)</name>
        <dbReference type="ChEBI" id="CHEBI:58349"/>
    </ligand>
</feature>
<dbReference type="HAMAP" id="MF_01925">
    <property type="entry name" value="P5C_reductase"/>
    <property type="match status" value="1"/>
</dbReference>
<dbReference type="InterPro" id="IPR029036">
    <property type="entry name" value="P5CR_dimer"/>
</dbReference>
<evidence type="ECO:0000256" key="3">
    <source>
        <dbReference type="ARBA" id="ARBA00023002"/>
    </source>
</evidence>
<evidence type="ECO:0000256" key="7">
    <source>
        <dbReference type="PIRSR" id="PIRSR000193-1"/>
    </source>
</evidence>
<evidence type="ECO:0000256" key="4">
    <source>
        <dbReference type="ARBA" id="ARBA00058118"/>
    </source>
</evidence>
<sequence>MTTVAILGVGAMGEIILSGLLRAGWEPASLVGAARRPARREELASRYGVRIEESVESAAGGADVVLVGVKPYDALALLPRIAPHLAPGAIVISLCAGITTAQMEAELPDGTPVIRVMPNTPAQVGAGMSVISAGKYASDADLATAVSLMEAVGTAVVIPEAHQDAATAISGSGPAYVFYVAEALIDAGVLLGLPRTVATTLATQTLLGSATLLDATGEHPTLLRERVTSPGGTTAAALRVLDERAVTAAFIAAAEACRDRSAELGG</sequence>
<evidence type="ECO:0000256" key="5">
    <source>
        <dbReference type="HAMAP-Rule" id="MF_01925"/>
    </source>
</evidence>
<name>A0A4V1Q7K5_9ACTN</name>